<dbReference type="Gene3D" id="1.25.40.10">
    <property type="entry name" value="Tetratricopeptide repeat domain"/>
    <property type="match status" value="1"/>
</dbReference>
<dbReference type="Pfam" id="PF13424">
    <property type="entry name" value="TPR_12"/>
    <property type="match status" value="1"/>
</dbReference>
<dbReference type="SUPFAM" id="SSF48452">
    <property type="entry name" value="TPR-like"/>
    <property type="match status" value="1"/>
</dbReference>
<dbReference type="SMART" id="SM00028">
    <property type="entry name" value="TPR"/>
    <property type="match status" value="4"/>
</dbReference>
<gene>
    <name evidence="3" type="ORF">MiSe_20850</name>
</gene>
<evidence type="ECO:0000259" key="2">
    <source>
        <dbReference type="Pfam" id="PF26355"/>
    </source>
</evidence>
<reference evidence="3" key="1">
    <citation type="submission" date="2019-10" db="EMBL/GenBank/DDBJ databases">
        <title>Draft genome sequece of Microseira wollei NIES-4236.</title>
        <authorList>
            <person name="Yamaguchi H."/>
            <person name="Suzuki S."/>
            <person name="Kawachi M."/>
        </authorList>
    </citation>
    <scope>NUCLEOTIDE SEQUENCE</scope>
    <source>
        <strain evidence="3">NIES-4236</strain>
    </source>
</reference>
<dbReference type="RefSeq" id="WP_226578619.1">
    <property type="nucleotide sequence ID" value="NZ_BLAY01000026.1"/>
</dbReference>
<dbReference type="InterPro" id="IPR058651">
    <property type="entry name" value="HTH_VMAP-M9"/>
</dbReference>
<keyword evidence="4" id="KW-1185">Reference proteome</keyword>
<accession>A0AAV3XD46</accession>
<dbReference type="AlphaFoldDB" id="A0AAV3XD46"/>
<dbReference type="PANTHER" id="PTHR44998">
    <property type="match status" value="1"/>
</dbReference>
<keyword evidence="1" id="KW-0802">TPR repeat</keyword>
<dbReference type="Pfam" id="PF26355">
    <property type="entry name" value="HTH_VMAP-M9"/>
    <property type="match status" value="1"/>
</dbReference>
<dbReference type="Proteomes" id="UP001050975">
    <property type="component" value="Unassembled WGS sequence"/>
</dbReference>
<organism evidence="3 4">
    <name type="scientific">Microseira wollei NIES-4236</name>
    <dbReference type="NCBI Taxonomy" id="2530354"/>
    <lineage>
        <taxon>Bacteria</taxon>
        <taxon>Bacillati</taxon>
        <taxon>Cyanobacteriota</taxon>
        <taxon>Cyanophyceae</taxon>
        <taxon>Oscillatoriophycideae</taxon>
        <taxon>Aerosakkonematales</taxon>
        <taxon>Aerosakkonemataceae</taxon>
        <taxon>Microseira</taxon>
    </lineage>
</organism>
<protein>
    <submittedName>
        <fullName evidence="3">TPR repeat-containing protein</fullName>
    </submittedName>
</protein>
<dbReference type="PANTHER" id="PTHR44998:SF1">
    <property type="entry name" value="UDP-N-ACETYLGLUCOSAMINE--PEPTIDE N-ACETYLGLUCOSAMINYLTRANSFERASE 110 KDA SUBUNIT"/>
    <property type="match status" value="1"/>
</dbReference>
<sequence>MDADEMSPLVALAENLVYKRTGRPLEAVEKHILTEILSGNQLKSIKFPGYEKNTIERGIAPKLWKLLSEVTGKKVTAKKVISVLQELQKEHLQEQRTAQVRSQQNPHTQQECDRCVTPAIVERDRTNEQQTSSAPNTSTWHNFINSLKPGVPLLLSAAFIGCGFGLSWLANWYGVTNHLAGELPKAQAGYNWALKLNPGSPSGHYNLGNLYEDQQNYQAANEQYSKAMRDDFVAASAYNNKARLYIIQDKNPTAAFDLLQKALPLAKDKIVKSDIHKNMGWVLLKQRRYSEAEAHLRTAIELTRSRASSYCLLAQILDRRGDKKAALVQWQQCLGYASMYNKDEAIWIGMARQRINNVKN</sequence>
<evidence type="ECO:0000313" key="4">
    <source>
        <dbReference type="Proteomes" id="UP001050975"/>
    </source>
</evidence>
<dbReference type="Pfam" id="PF13432">
    <property type="entry name" value="TPR_16"/>
    <property type="match status" value="1"/>
</dbReference>
<dbReference type="InterPro" id="IPR019734">
    <property type="entry name" value="TPR_rpt"/>
</dbReference>
<comment type="caution">
    <text evidence="3">The sequence shown here is derived from an EMBL/GenBank/DDBJ whole genome shotgun (WGS) entry which is preliminary data.</text>
</comment>
<dbReference type="EMBL" id="BLAY01000026">
    <property type="protein sequence ID" value="GET37332.1"/>
    <property type="molecule type" value="Genomic_DNA"/>
</dbReference>
<feature type="repeat" description="TPR" evidence="1">
    <location>
        <begin position="201"/>
        <end position="234"/>
    </location>
</feature>
<feature type="domain" description="vWA-MoxR associated protein N-terminal HTH" evidence="2">
    <location>
        <begin position="9"/>
        <end position="86"/>
    </location>
</feature>
<dbReference type="PROSITE" id="PS50005">
    <property type="entry name" value="TPR"/>
    <property type="match status" value="1"/>
</dbReference>
<evidence type="ECO:0000256" key="1">
    <source>
        <dbReference type="PROSITE-ProRule" id="PRU00339"/>
    </source>
</evidence>
<dbReference type="InterPro" id="IPR011990">
    <property type="entry name" value="TPR-like_helical_dom_sf"/>
</dbReference>
<name>A0AAV3XD46_9CYAN</name>
<proteinExistence type="predicted"/>
<evidence type="ECO:0000313" key="3">
    <source>
        <dbReference type="EMBL" id="GET37332.1"/>
    </source>
</evidence>